<reference evidence="3 4" key="2">
    <citation type="journal article" date="2008" name="Nature">
        <title>The Phaeodactylum genome reveals the evolutionary history of diatom genomes.</title>
        <authorList>
            <person name="Bowler C."/>
            <person name="Allen A.E."/>
            <person name="Badger J.H."/>
            <person name="Grimwood J."/>
            <person name="Jabbari K."/>
            <person name="Kuo A."/>
            <person name="Maheswari U."/>
            <person name="Martens C."/>
            <person name="Maumus F."/>
            <person name="Otillar R.P."/>
            <person name="Rayko E."/>
            <person name="Salamov A."/>
            <person name="Vandepoele K."/>
            <person name="Beszteri B."/>
            <person name="Gruber A."/>
            <person name="Heijde M."/>
            <person name="Katinka M."/>
            <person name="Mock T."/>
            <person name="Valentin K."/>
            <person name="Verret F."/>
            <person name="Berges J.A."/>
            <person name="Brownlee C."/>
            <person name="Cadoret J.P."/>
            <person name="Chiovitti A."/>
            <person name="Choi C.J."/>
            <person name="Coesel S."/>
            <person name="De Martino A."/>
            <person name="Detter J.C."/>
            <person name="Durkin C."/>
            <person name="Falciatore A."/>
            <person name="Fournet J."/>
            <person name="Haruta M."/>
            <person name="Huysman M.J."/>
            <person name="Jenkins B.D."/>
            <person name="Jiroutova K."/>
            <person name="Jorgensen R.E."/>
            <person name="Joubert Y."/>
            <person name="Kaplan A."/>
            <person name="Kroger N."/>
            <person name="Kroth P.G."/>
            <person name="La Roche J."/>
            <person name="Lindquist E."/>
            <person name="Lommer M."/>
            <person name="Martin-Jezequel V."/>
            <person name="Lopez P.J."/>
            <person name="Lucas S."/>
            <person name="Mangogna M."/>
            <person name="McGinnis K."/>
            <person name="Medlin L.K."/>
            <person name="Montsant A."/>
            <person name="Oudot-Le Secq M.P."/>
            <person name="Napoli C."/>
            <person name="Obornik M."/>
            <person name="Parker M.S."/>
            <person name="Petit J.L."/>
            <person name="Porcel B.M."/>
            <person name="Poulsen N."/>
            <person name="Robison M."/>
            <person name="Rychlewski L."/>
            <person name="Rynearson T.A."/>
            <person name="Schmutz J."/>
            <person name="Shapiro H."/>
            <person name="Siaut M."/>
            <person name="Stanley M."/>
            <person name="Sussman M.R."/>
            <person name="Taylor A.R."/>
            <person name="Vardi A."/>
            <person name="von Dassow P."/>
            <person name="Vyverman W."/>
            <person name="Willis A."/>
            <person name="Wyrwicz L.S."/>
            <person name="Rokhsar D.S."/>
            <person name="Weissenbach J."/>
            <person name="Armbrust E.V."/>
            <person name="Green B.R."/>
            <person name="Van de Peer Y."/>
            <person name="Grigoriev I.V."/>
        </authorList>
    </citation>
    <scope>NUCLEOTIDE SEQUENCE [LARGE SCALE GENOMIC DNA]</scope>
    <source>
        <strain evidence="3 4">CCMP1335</strain>
    </source>
</reference>
<dbReference type="AlphaFoldDB" id="B8C7R1"/>
<evidence type="ECO:0000313" key="4">
    <source>
        <dbReference type="Proteomes" id="UP000001449"/>
    </source>
</evidence>
<dbReference type="GeneID" id="7449261"/>
<feature type="region of interest" description="Disordered" evidence="1">
    <location>
        <begin position="122"/>
        <end position="142"/>
    </location>
</feature>
<accession>B8C7R1</accession>
<dbReference type="HOGENOM" id="CLU_525335_0_0_1"/>
<keyword evidence="2" id="KW-0472">Membrane</keyword>
<evidence type="ECO:0000313" key="3">
    <source>
        <dbReference type="EMBL" id="EED90148.1"/>
    </source>
</evidence>
<dbReference type="InterPro" id="IPR005331">
    <property type="entry name" value="Sulfotransferase"/>
</dbReference>
<feature type="region of interest" description="Disordered" evidence="1">
    <location>
        <begin position="439"/>
        <end position="469"/>
    </location>
</feature>
<gene>
    <name evidence="3" type="ORF">THAPSDRAFT_23911</name>
</gene>
<organism evidence="3 4">
    <name type="scientific">Thalassiosira pseudonana</name>
    <name type="common">Marine diatom</name>
    <name type="synonym">Cyclotella nana</name>
    <dbReference type="NCBI Taxonomy" id="35128"/>
    <lineage>
        <taxon>Eukaryota</taxon>
        <taxon>Sar</taxon>
        <taxon>Stramenopiles</taxon>
        <taxon>Ochrophyta</taxon>
        <taxon>Bacillariophyta</taxon>
        <taxon>Coscinodiscophyceae</taxon>
        <taxon>Thalassiosirophycidae</taxon>
        <taxon>Thalassiosirales</taxon>
        <taxon>Thalassiosiraceae</taxon>
        <taxon>Thalassiosira</taxon>
    </lineage>
</organism>
<keyword evidence="2" id="KW-0812">Transmembrane</keyword>
<dbReference type="Gene3D" id="3.40.50.300">
    <property type="entry name" value="P-loop containing nucleotide triphosphate hydrolases"/>
    <property type="match status" value="1"/>
</dbReference>
<dbReference type="Proteomes" id="UP000001449">
    <property type="component" value="Chromosome 9"/>
</dbReference>
<keyword evidence="2" id="KW-1133">Transmembrane helix</keyword>
<keyword evidence="4" id="KW-1185">Reference proteome</keyword>
<dbReference type="InterPro" id="IPR027417">
    <property type="entry name" value="P-loop_NTPase"/>
</dbReference>
<dbReference type="eggNOG" id="ENOG502T7IB">
    <property type="taxonomic scope" value="Eukaryota"/>
</dbReference>
<dbReference type="KEGG" id="tps:THAPSDRAFT_23911"/>
<evidence type="ECO:0008006" key="5">
    <source>
        <dbReference type="Google" id="ProtNLM"/>
    </source>
</evidence>
<proteinExistence type="predicted"/>
<protein>
    <recommendedName>
        <fullName evidence="5">Sulfotransferase domain-containing protein</fullName>
    </recommendedName>
</protein>
<name>B8C7R1_THAPS</name>
<sequence length="519" mass="59221">MPHRRQRQVRRLTLPWLPLFLMLMFAIVTSILVIRIHQGGHDGLQPTQHVRIKTTVVNSPAYKRTVREVELTIGDTSTDDDGHQNQTDSSFFDCNRRESNCRYFRPRDFYQHYFSSVVRSRSDNSTNITDDDDQENASSYDTKQYDEWSRDIGLENSNLPALTSLYWDWTVHGDGDGSSSTSNATSLTQATVASISSLKHQIEDAIRQHIQLPHNLTYIHVHKCGGTSIQSDLRGRARRIRNDVLRIHVENEQQPRLFEVSMHSDVQMYKHSFGGGSSQKKQILDEKRLQHIHAIGNIQQPSSNNTRDDGSIKSTSIQHPIFTVVRDPVQRFLSAVQQVMHYNTDFREKCLYEPPPASSWILWGTKAEVRARGEEAEALARRQTIQCAIHDVQETYYRGDVHLLPIASHFRLLDGANRNDIAVSVFYMDDLEEVLQHLSGSRSTDKTEDNGTSSSTIKGIHARDRSDEEYATSPTLAKLSIDDINEEMMQQVCTLYDVDVALLHWLGFAEEVVARCNGL</sequence>
<dbReference type="GO" id="GO:0008146">
    <property type="term" value="F:sulfotransferase activity"/>
    <property type="evidence" value="ECO:0007669"/>
    <property type="project" value="InterPro"/>
</dbReference>
<feature type="transmembrane region" description="Helical" evidence="2">
    <location>
        <begin position="12"/>
        <end position="34"/>
    </location>
</feature>
<dbReference type="GO" id="GO:0016020">
    <property type="term" value="C:membrane"/>
    <property type="evidence" value="ECO:0007669"/>
    <property type="project" value="InterPro"/>
</dbReference>
<reference evidence="3 4" key="1">
    <citation type="journal article" date="2004" name="Science">
        <title>The genome of the diatom Thalassiosira pseudonana: ecology, evolution, and metabolism.</title>
        <authorList>
            <person name="Armbrust E.V."/>
            <person name="Berges J.A."/>
            <person name="Bowler C."/>
            <person name="Green B.R."/>
            <person name="Martinez D."/>
            <person name="Putnam N.H."/>
            <person name="Zhou S."/>
            <person name="Allen A.E."/>
            <person name="Apt K.E."/>
            <person name="Bechner M."/>
            <person name="Brzezinski M.A."/>
            <person name="Chaal B.K."/>
            <person name="Chiovitti A."/>
            <person name="Davis A.K."/>
            <person name="Demarest M.S."/>
            <person name="Detter J.C."/>
            <person name="Glavina T."/>
            <person name="Goodstein D."/>
            <person name="Hadi M.Z."/>
            <person name="Hellsten U."/>
            <person name="Hildebrand M."/>
            <person name="Jenkins B.D."/>
            <person name="Jurka J."/>
            <person name="Kapitonov V.V."/>
            <person name="Kroger N."/>
            <person name="Lau W.W."/>
            <person name="Lane T.W."/>
            <person name="Larimer F.W."/>
            <person name="Lippmeier J.C."/>
            <person name="Lucas S."/>
            <person name="Medina M."/>
            <person name="Montsant A."/>
            <person name="Obornik M."/>
            <person name="Parker M.S."/>
            <person name="Palenik B."/>
            <person name="Pazour G.J."/>
            <person name="Richardson P.M."/>
            <person name="Rynearson T.A."/>
            <person name="Saito M.A."/>
            <person name="Schwartz D.C."/>
            <person name="Thamatrakoln K."/>
            <person name="Valentin K."/>
            <person name="Vardi A."/>
            <person name="Wilkerson F.P."/>
            <person name="Rokhsar D.S."/>
        </authorList>
    </citation>
    <scope>NUCLEOTIDE SEQUENCE [LARGE SCALE GENOMIC DNA]</scope>
    <source>
        <strain evidence="3 4">CCMP1335</strain>
    </source>
</reference>
<dbReference type="EMBL" id="CM000645">
    <property type="protein sequence ID" value="EED90148.1"/>
    <property type="molecule type" value="Genomic_DNA"/>
</dbReference>
<evidence type="ECO:0000256" key="1">
    <source>
        <dbReference type="SAM" id="MobiDB-lite"/>
    </source>
</evidence>
<dbReference type="Pfam" id="PF03567">
    <property type="entry name" value="Sulfotransfer_2"/>
    <property type="match status" value="1"/>
</dbReference>
<dbReference type="RefSeq" id="XP_002292173.1">
    <property type="nucleotide sequence ID" value="XM_002292137.1"/>
</dbReference>
<dbReference type="PaxDb" id="35128-Thaps23911"/>
<evidence type="ECO:0000256" key="2">
    <source>
        <dbReference type="SAM" id="Phobius"/>
    </source>
</evidence>
<dbReference type="InParanoid" id="B8C7R1"/>